<evidence type="ECO:0000256" key="6">
    <source>
        <dbReference type="SAM" id="MobiDB-lite"/>
    </source>
</evidence>
<dbReference type="EMBL" id="MNCJ02000328">
    <property type="protein sequence ID" value="KAF5772414.1"/>
    <property type="molecule type" value="Genomic_DNA"/>
</dbReference>
<dbReference type="InParanoid" id="A0A251ST63"/>
<dbReference type="EMBL" id="CM007902">
    <property type="protein sequence ID" value="OTG00731.1"/>
    <property type="molecule type" value="Genomic_DNA"/>
</dbReference>
<dbReference type="AlphaFoldDB" id="A0A251ST63"/>
<dbReference type="GO" id="GO:0016757">
    <property type="term" value="F:glycosyltransferase activity"/>
    <property type="evidence" value="ECO:0007669"/>
    <property type="project" value="UniProtKB-KW"/>
</dbReference>
<dbReference type="Gramene" id="mRNA:HanXRQr2_Chr13g0576591">
    <property type="protein sequence ID" value="CDS:HanXRQr2_Chr13g0576591.1"/>
    <property type="gene ID" value="HanXRQr2_Chr13g0576591"/>
</dbReference>
<dbReference type="GO" id="GO:0000139">
    <property type="term" value="C:Golgi membrane"/>
    <property type="evidence" value="ECO:0007669"/>
    <property type="project" value="UniProtKB-SubCell"/>
</dbReference>
<comment type="similarity">
    <text evidence="2">Belongs to the glycosyltransferase 47 family.</text>
</comment>
<evidence type="ECO:0000313" key="9">
    <source>
        <dbReference type="EMBL" id="KAF5772414.1"/>
    </source>
</evidence>
<keyword evidence="4" id="KW-0735">Signal-anchor</keyword>
<reference evidence="9 11" key="1">
    <citation type="journal article" date="2017" name="Nature">
        <title>The sunflower genome provides insights into oil metabolism, flowering and Asterid evolution.</title>
        <authorList>
            <person name="Badouin H."/>
            <person name="Gouzy J."/>
            <person name="Grassa C.J."/>
            <person name="Murat F."/>
            <person name="Staton S.E."/>
            <person name="Cottret L."/>
            <person name="Lelandais-Briere C."/>
            <person name="Owens G.L."/>
            <person name="Carrere S."/>
            <person name="Mayjonade B."/>
            <person name="Legrand L."/>
            <person name="Gill N."/>
            <person name="Kane N.C."/>
            <person name="Bowers J.E."/>
            <person name="Hubner S."/>
            <person name="Bellec A."/>
            <person name="Berard A."/>
            <person name="Berges H."/>
            <person name="Blanchet N."/>
            <person name="Boniface M.C."/>
            <person name="Brunel D."/>
            <person name="Catrice O."/>
            <person name="Chaidir N."/>
            <person name="Claudel C."/>
            <person name="Donnadieu C."/>
            <person name="Faraut T."/>
            <person name="Fievet G."/>
            <person name="Helmstetter N."/>
            <person name="King M."/>
            <person name="Knapp S.J."/>
            <person name="Lai Z."/>
            <person name="Le Paslier M.C."/>
            <person name="Lippi Y."/>
            <person name="Lorenzon L."/>
            <person name="Mandel J.R."/>
            <person name="Marage G."/>
            <person name="Marchand G."/>
            <person name="Marquand E."/>
            <person name="Bret-Mestries E."/>
            <person name="Morien E."/>
            <person name="Nambeesan S."/>
            <person name="Nguyen T."/>
            <person name="Pegot-Espagnet P."/>
            <person name="Pouilly N."/>
            <person name="Raftis F."/>
            <person name="Sallet E."/>
            <person name="Schiex T."/>
            <person name="Thomas J."/>
            <person name="Vandecasteele C."/>
            <person name="Vares D."/>
            <person name="Vear F."/>
            <person name="Vautrin S."/>
            <person name="Crespi M."/>
            <person name="Mangin B."/>
            <person name="Burke J.M."/>
            <person name="Salse J."/>
            <person name="Munos S."/>
            <person name="Vincourt P."/>
            <person name="Rieseberg L.H."/>
            <person name="Langlade N.B."/>
        </authorList>
    </citation>
    <scope>NUCLEOTIDE SEQUENCE [LARGE SCALE GENOMIC DNA]</scope>
    <source>
        <strain evidence="11">cv. SF193</strain>
        <tissue evidence="9">Leaves</tissue>
    </source>
</reference>
<dbReference type="InterPro" id="IPR004263">
    <property type="entry name" value="Exostosin"/>
</dbReference>
<evidence type="ECO:0000313" key="10">
    <source>
        <dbReference type="EMBL" id="OTG00731.1"/>
    </source>
</evidence>
<proteinExistence type="inferred from homology"/>
<reference evidence="10" key="2">
    <citation type="submission" date="2017-02" db="EMBL/GenBank/DDBJ databases">
        <title>Sunflower complete genome.</title>
        <authorList>
            <person name="Langlade N."/>
            <person name="Munos S."/>
        </authorList>
    </citation>
    <scope>NUCLEOTIDE SEQUENCE [LARGE SCALE GENOMIC DNA]</scope>
    <source>
        <tissue evidence="10">Leaves</tissue>
    </source>
</reference>
<dbReference type="PANTHER" id="PTHR11062">
    <property type="entry name" value="EXOSTOSIN HEPARAN SULFATE GLYCOSYLTRANSFERASE -RELATED"/>
    <property type="match status" value="1"/>
</dbReference>
<dbReference type="STRING" id="4232.A0A251ST63"/>
<evidence type="ECO:0000256" key="4">
    <source>
        <dbReference type="ARBA" id="ARBA00022968"/>
    </source>
</evidence>
<keyword evidence="3" id="KW-0328">Glycosyltransferase</keyword>
<comment type="subcellular location">
    <subcellularLocation>
        <location evidence="1">Golgi apparatus membrane</location>
        <topology evidence="1">Single-pass type II membrane protein</topology>
    </subcellularLocation>
</comment>
<protein>
    <submittedName>
        <fullName evidence="9 10">Exostosin</fullName>
    </submittedName>
</protein>
<feature type="region of interest" description="Disordered" evidence="6">
    <location>
        <begin position="121"/>
        <end position="160"/>
    </location>
</feature>
<evidence type="ECO:0000256" key="5">
    <source>
        <dbReference type="ARBA" id="ARBA00023034"/>
    </source>
</evidence>
<evidence type="ECO:0000313" key="11">
    <source>
        <dbReference type="Proteomes" id="UP000215914"/>
    </source>
</evidence>
<dbReference type="InterPro" id="IPR040911">
    <property type="entry name" value="Exostosin_GT47"/>
</dbReference>
<keyword evidence="7" id="KW-0812">Transmembrane</keyword>
<keyword evidence="11" id="KW-1185">Reference proteome</keyword>
<dbReference type="Proteomes" id="UP000215914">
    <property type="component" value="Chromosome 13"/>
</dbReference>
<evidence type="ECO:0000259" key="8">
    <source>
        <dbReference type="Pfam" id="PF03016"/>
    </source>
</evidence>
<keyword evidence="7" id="KW-0472">Membrane</keyword>
<evidence type="ECO:0000256" key="2">
    <source>
        <dbReference type="ARBA" id="ARBA00010271"/>
    </source>
</evidence>
<accession>A0A251ST63</accession>
<dbReference type="OMA" id="CADINPW"/>
<sequence>MVTVLSKRKPKAPKKIEPKRGCFRSCVAWFVYPLPTALFFMILMFVWSSSTTYISGRIMHVCVSSRKLTNLYCLSATTQPNDKFQLPFTNSSSPLENGIPVFEEKLKKSLANSALDDNSVNLNRNLKGESKEDDDSVVRNQSDGNNGLEAVDDLKGDSNGVSKVVVENPTAFDDKRVRNENPTTFLEKRVGNEATGTSGLKDDSKKVSSFVHVNQNPLNGSLDEIKNAREVVEEYLRVQRSWAANQNWNQNQNQCYGRGIYVYELPPKFNKDLVAQCHDMVPWVDMCNYFSNNALGEPIPELGNRWFKTHQYSLELIFHSRVLKHPCRVYDENQAKLFYVPYYGGLDILRWHFKNVSNEVKDTLSYELVNWLEMQKSWDKNLEKDHVFVLGKISWDFKRKDHTSWGTRFLELELEEMQNPIKLMIERQPWELNDIGIPHPTHFHPHSDDDIRAWQRKIISSNRRSLISFAGAARPDAHDNIRAILIDQCTSATEEQCKFFDCKTKQCDEPKSLIGLFTESEFCLQLPGDSPTRKSVFDSLVSGCIPVLFDPFTAYYQYPWHLPEDHGKYSVFIDQEEVRKMKVNVVERLMKVPLKERDDMRRNIVYDLMPKLVYGDEGAKFELFQDAFSITMNNVMERVKSLKP</sequence>
<evidence type="ECO:0000256" key="7">
    <source>
        <dbReference type="SAM" id="Phobius"/>
    </source>
</evidence>
<reference evidence="9" key="3">
    <citation type="submission" date="2020-06" db="EMBL/GenBank/DDBJ databases">
        <title>Helianthus annuus Genome sequencing and assembly Release 2.</title>
        <authorList>
            <person name="Gouzy J."/>
            <person name="Langlade N."/>
            <person name="Munos S."/>
        </authorList>
    </citation>
    <scope>NUCLEOTIDE SEQUENCE</scope>
    <source>
        <tissue evidence="9">Leaves</tissue>
    </source>
</reference>
<name>A0A251ST63_HELAN</name>
<evidence type="ECO:0000256" key="1">
    <source>
        <dbReference type="ARBA" id="ARBA00004323"/>
    </source>
</evidence>
<keyword evidence="5" id="KW-0333">Golgi apparatus</keyword>
<feature type="transmembrane region" description="Helical" evidence="7">
    <location>
        <begin position="21"/>
        <end position="47"/>
    </location>
</feature>
<feature type="domain" description="Exostosin GT47" evidence="8">
    <location>
        <begin position="255"/>
        <end position="585"/>
    </location>
</feature>
<gene>
    <name evidence="10" type="ORF">HannXRQ_Chr13g0394301</name>
    <name evidence="9" type="ORF">HanXRQr2_Chr13g0576591</name>
</gene>
<keyword evidence="7" id="KW-1133">Transmembrane helix</keyword>
<dbReference type="Pfam" id="PF03016">
    <property type="entry name" value="Exostosin_GT47"/>
    <property type="match status" value="1"/>
</dbReference>
<organism evidence="10 11">
    <name type="scientific">Helianthus annuus</name>
    <name type="common">Common sunflower</name>
    <dbReference type="NCBI Taxonomy" id="4232"/>
    <lineage>
        <taxon>Eukaryota</taxon>
        <taxon>Viridiplantae</taxon>
        <taxon>Streptophyta</taxon>
        <taxon>Embryophyta</taxon>
        <taxon>Tracheophyta</taxon>
        <taxon>Spermatophyta</taxon>
        <taxon>Magnoliopsida</taxon>
        <taxon>eudicotyledons</taxon>
        <taxon>Gunneridae</taxon>
        <taxon>Pentapetalae</taxon>
        <taxon>asterids</taxon>
        <taxon>campanulids</taxon>
        <taxon>Asterales</taxon>
        <taxon>Asteraceae</taxon>
        <taxon>Asteroideae</taxon>
        <taxon>Heliantheae alliance</taxon>
        <taxon>Heliantheae</taxon>
        <taxon>Helianthus</taxon>
    </lineage>
</organism>
<keyword evidence="3" id="KW-0808">Transferase</keyword>
<evidence type="ECO:0000256" key="3">
    <source>
        <dbReference type="ARBA" id="ARBA00022676"/>
    </source>
</evidence>
<dbReference type="PANTHER" id="PTHR11062:SF117">
    <property type="entry name" value="XYLOGLUCAN-SPECIFIC GALACTURONOSYLTRANSFERASE 1"/>
    <property type="match status" value="1"/>
</dbReference>